<dbReference type="Pfam" id="PF02518">
    <property type="entry name" value="HATPase_c"/>
    <property type="match status" value="1"/>
</dbReference>
<dbReference type="Pfam" id="PF00512">
    <property type="entry name" value="HisKA"/>
    <property type="match status" value="1"/>
</dbReference>
<proteinExistence type="predicted"/>
<dbReference type="EC" id="2.7.13.3" evidence="2"/>
<accession>A0ABV7MDQ0</accession>
<feature type="transmembrane region" description="Helical" evidence="6">
    <location>
        <begin position="305"/>
        <end position="327"/>
    </location>
</feature>
<dbReference type="Pfam" id="PF00072">
    <property type="entry name" value="Response_reg"/>
    <property type="match status" value="1"/>
</dbReference>
<dbReference type="InterPro" id="IPR001789">
    <property type="entry name" value="Sig_transdc_resp-reg_receiver"/>
</dbReference>
<gene>
    <name evidence="9" type="ORF">ACFONP_09865</name>
</gene>
<dbReference type="InterPro" id="IPR005467">
    <property type="entry name" value="His_kinase_dom"/>
</dbReference>
<dbReference type="Gene3D" id="3.30.565.10">
    <property type="entry name" value="Histidine kinase-like ATPase, C-terminal domain"/>
    <property type="match status" value="1"/>
</dbReference>
<evidence type="ECO:0000256" key="3">
    <source>
        <dbReference type="ARBA" id="ARBA00022553"/>
    </source>
</evidence>
<dbReference type="InterPro" id="IPR003594">
    <property type="entry name" value="HATPase_dom"/>
</dbReference>
<name>A0ABV7MDQ0_9PROT</name>
<feature type="compositionally biased region" description="Acidic residues" evidence="5">
    <location>
        <begin position="127"/>
        <end position="137"/>
    </location>
</feature>
<dbReference type="SMART" id="SM00388">
    <property type="entry name" value="HisKA"/>
    <property type="match status" value="1"/>
</dbReference>
<keyword evidence="3 4" id="KW-0597">Phosphoprotein</keyword>
<dbReference type="PANTHER" id="PTHR43065:SF42">
    <property type="entry name" value="TWO-COMPONENT SENSOR PPRA"/>
    <property type="match status" value="1"/>
</dbReference>
<evidence type="ECO:0000256" key="2">
    <source>
        <dbReference type="ARBA" id="ARBA00012438"/>
    </source>
</evidence>
<feature type="domain" description="Response regulatory" evidence="8">
    <location>
        <begin position="1000"/>
        <end position="1116"/>
    </location>
</feature>
<keyword evidence="6" id="KW-0812">Transmembrane</keyword>
<dbReference type="Gene3D" id="1.10.287.130">
    <property type="match status" value="1"/>
</dbReference>
<dbReference type="InterPro" id="IPR036097">
    <property type="entry name" value="HisK_dim/P_sf"/>
</dbReference>
<feature type="compositionally biased region" description="Basic and acidic residues" evidence="5">
    <location>
        <begin position="81"/>
        <end position="93"/>
    </location>
</feature>
<dbReference type="PRINTS" id="PR00344">
    <property type="entry name" value="BCTRLSENSOR"/>
</dbReference>
<dbReference type="Gene3D" id="3.30.450.20">
    <property type="entry name" value="PAS domain"/>
    <property type="match status" value="1"/>
</dbReference>
<comment type="catalytic activity">
    <reaction evidence="1">
        <text>ATP + protein L-histidine = ADP + protein N-phospho-L-histidine.</text>
        <dbReference type="EC" id="2.7.13.3"/>
    </reaction>
</comment>
<evidence type="ECO:0000259" key="7">
    <source>
        <dbReference type="PROSITE" id="PS50109"/>
    </source>
</evidence>
<evidence type="ECO:0000259" key="8">
    <source>
        <dbReference type="PROSITE" id="PS50110"/>
    </source>
</evidence>
<feature type="modified residue" description="4-aspartylphosphate" evidence="4">
    <location>
        <position position="1051"/>
    </location>
</feature>
<sequence length="1118" mass="120286">MAEAANRQTKNPKRIRPASLKPGKAMGGKLKAALSFAASDENDQTEQDFDKILNDVMTREAEHVSRLSDEEAEGTAALARRLAERVQKNRTGDAEDESPQARALKIAKAAAEKRKAAAQALAKPDLPEDDDADLAEPADLDKLIQARQSMSDIPPARPQVKGPLETIEEPVLQELPEDKVIDEPVLAKLPLETAPKSELKPLPDEEGGKSDIRDAFAAHLEALDREDSILGDDVTAGDAERKGGGNDGDGPQMTFAAEPRRVEAPKENPLRGLIEATTPLAIWTSLAMMVASLAYGAWQGGVDLLVASVFGAGILIFVTVLTLASMVQAYSPVLLTSFLFKRVSKKRDEAIALAGHEVMQSLGLAEGIIDADADARLVTTRDGVVVYANDAYLQIAEEAGVKGATGLPPRIDRLFGQSGTESSKMFRLAKACRSGTPAEEELTQAMGRAAHRGKGELPVRRFSVHVRPMKTAGDGQTYAAWRLVELEVDRQQDTLKAAYHHLPRPIIAVERSGAIAWMNLAAANLFGTKPGAAMSLSDIVLGEAAPVVGHLWELIAEEYEVRIRQRGEAAGTSKEVVLTPFTKGGPGEGFVCVEIAEKGGSKADPVGMQAGADLTDAPFGVAVLEGDPSADGKITYANAMFTSFFPEASEGARFASVLSSEAVSELMAALKGRPQNKPLTKPIEIRVGEGATAHTYRMFARPVRRRRGAYGPRQTVLYAVDITYQRRMEEETVQGQKLQQIGQIAGSVAHDFNNLLLVVKGSTELLMRNHPVGDPSYRDLAMIYETSQRAQDLTRNLLAFSRKQTLTPEICSITELLNDFTPALKRCVSEKVQLQVVHGRNLPDVKCDKGQVDLAIMNLAVNARDAMAGQGGGSLRIETKHVPAEAIADYGYEVLDEVDHVLIEVADTGGGVPKEHAEKIFEPFFTTKGEGQGTGLGLSTVAGAIGQMGGRIFLFNREGEGATFRIFLPAVSAEESAAAAARRSEIKKNEEAADPTGKGRILVVEDEDGVRSIVVRALGMCGYEITEATDGDEALEIIEDSGERFDLVLTDIMMPEMDGPTLIQEAGEKLQGAKVVFMSGYAEAAMRDKLNEIEGAKYLQKPFTLTSVASVVKEALAR</sequence>
<keyword evidence="6" id="KW-1133">Transmembrane helix</keyword>
<dbReference type="SUPFAM" id="SSF52172">
    <property type="entry name" value="CheY-like"/>
    <property type="match status" value="1"/>
</dbReference>
<dbReference type="PROSITE" id="PS50110">
    <property type="entry name" value="RESPONSE_REGULATORY"/>
    <property type="match status" value="1"/>
</dbReference>
<dbReference type="InterPro" id="IPR036890">
    <property type="entry name" value="HATPase_C_sf"/>
</dbReference>
<dbReference type="InterPro" id="IPR003661">
    <property type="entry name" value="HisK_dim/P_dom"/>
</dbReference>
<feature type="domain" description="Histidine kinase" evidence="7">
    <location>
        <begin position="747"/>
        <end position="972"/>
    </location>
</feature>
<dbReference type="PANTHER" id="PTHR43065">
    <property type="entry name" value="SENSOR HISTIDINE KINASE"/>
    <property type="match status" value="1"/>
</dbReference>
<evidence type="ECO:0000256" key="6">
    <source>
        <dbReference type="SAM" id="Phobius"/>
    </source>
</evidence>
<feature type="region of interest" description="Disordered" evidence="5">
    <location>
        <begin position="63"/>
        <end position="101"/>
    </location>
</feature>
<keyword evidence="6" id="KW-0472">Membrane</keyword>
<dbReference type="InterPro" id="IPR011006">
    <property type="entry name" value="CheY-like_superfamily"/>
</dbReference>
<feature type="transmembrane region" description="Helical" evidence="6">
    <location>
        <begin position="280"/>
        <end position="298"/>
    </location>
</feature>
<reference evidence="10" key="1">
    <citation type="journal article" date="2019" name="Int. J. Syst. Evol. Microbiol.">
        <title>The Global Catalogue of Microorganisms (GCM) 10K type strain sequencing project: providing services to taxonomists for standard genome sequencing and annotation.</title>
        <authorList>
            <consortium name="The Broad Institute Genomics Platform"/>
            <consortium name="The Broad Institute Genome Sequencing Center for Infectious Disease"/>
            <person name="Wu L."/>
            <person name="Ma J."/>
        </authorList>
    </citation>
    <scope>NUCLEOTIDE SEQUENCE [LARGE SCALE GENOMIC DNA]</scope>
    <source>
        <strain evidence="10">KCTC 22245</strain>
    </source>
</reference>
<dbReference type="SUPFAM" id="SSF47384">
    <property type="entry name" value="Homodimeric domain of signal transducing histidine kinase"/>
    <property type="match status" value="1"/>
</dbReference>
<dbReference type="Gene3D" id="3.40.50.2300">
    <property type="match status" value="1"/>
</dbReference>
<dbReference type="SUPFAM" id="SSF55874">
    <property type="entry name" value="ATPase domain of HSP90 chaperone/DNA topoisomerase II/histidine kinase"/>
    <property type="match status" value="1"/>
</dbReference>
<keyword evidence="10" id="KW-1185">Reference proteome</keyword>
<dbReference type="InterPro" id="IPR004358">
    <property type="entry name" value="Sig_transdc_His_kin-like_C"/>
</dbReference>
<dbReference type="RefSeq" id="WP_189575192.1">
    <property type="nucleotide sequence ID" value="NZ_BMXU01000002.1"/>
</dbReference>
<dbReference type="SMART" id="SM00448">
    <property type="entry name" value="REC"/>
    <property type="match status" value="1"/>
</dbReference>
<evidence type="ECO:0000313" key="10">
    <source>
        <dbReference type="Proteomes" id="UP001595607"/>
    </source>
</evidence>
<dbReference type="Proteomes" id="UP001595607">
    <property type="component" value="Unassembled WGS sequence"/>
</dbReference>
<dbReference type="SUPFAM" id="SSF55785">
    <property type="entry name" value="PYP-like sensor domain (PAS domain)"/>
    <property type="match status" value="1"/>
</dbReference>
<dbReference type="InterPro" id="IPR035965">
    <property type="entry name" value="PAS-like_dom_sf"/>
</dbReference>
<dbReference type="EMBL" id="JBHRVA010000003">
    <property type="protein sequence ID" value="MFC3303037.1"/>
    <property type="molecule type" value="Genomic_DNA"/>
</dbReference>
<comment type="caution">
    <text evidence="9">The sequence shown here is derived from an EMBL/GenBank/DDBJ whole genome shotgun (WGS) entry which is preliminary data.</text>
</comment>
<evidence type="ECO:0000256" key="4">
    <source>
        <dbReference type="PROSITE-ProRule" id="PRU00169"/>
    </source>
</evidence>
<evidence type="ECO:0000256" key="1">
    <source>
        <dbReference type="ARBA" id="ARBA00000085"/>
    </source>
</evidence>
<feature type="region of interest" description="Disordered" evidence="5">
    <location>
        <begin position="114"/>
        <end position="137"/>
    </location>
</feature>
<dbReference type="PROSITE" id="PS50109">
    <property type="entry name" value="HIS_KIN"/>
    <property type="match status" value="1"/>
</dbReference>
<dbReference type="CDD" id="cd00082">
    <property type="entry name" value="HisKA"/>
    <property type="match status" value="1"/>
</dbReference>
<feature type="region of interest" description="Disordered" evidence="5">
    <location>
        <begin position="229"/>
        <end position="254"/>
    </location>
</feature>
<evidence type="ECO:0000313" key="9">
    <source>
        <dbReference type="EMBL" id="MFC3303037.1"/>
    </source>
</evidence>
<protein>
    <recommendedName>
        <fullName evidence="2">histidine kinase</fullName>
        <ecNumber evidence="2">2.7.13.3</ecNumber>
    </recommendedName>
</protein>
<feature type="region of interest" description="Disordered" evidence="5">
    <location>
        <begin position="1"/>
        <end position="26"/>
    </location>
</feature>
<evidence type="ECO:0000256" key="5">
    <source>
        <dbReference type="SAM" id="MobiDB-lite"/>
    </source>
</evidence>
<organism evidence="9 10">
    <name type="scientific">Parvularcula lutaonensis</name>
    <dbReference type="NCBI Taxonomy" id="491923"/>
    <lineage>
        <taxon>Bacteria</taxon>
        <taxon>Pseudomonadati</taxon>
        <taxon>Pseudomonadota</taxon>
        <taxon>Alphaproteobacteria</taxon>
        <taxon>Parvularculales</taxon>
        <taxon>Parvularculaceae</taxon>
        <taxon>Parvularcula</taxon>
    </lineage>
</organism>
<dbReference type="SMART" id="SM00387">
    <property type="entry name" value="HATPase_c"/>
    <property type="match status" value="1"/>
</dbReference>